<evidence type="ECO:0000313" key="6">
    <source>
        <dbReference type="Proteomes" id="UP000632222"/>
    </source>
</evidence>
<keyword evidence="2" id="KW-0378">Hydrolase</keyword>
<keyword evidence="3" id="KW-0067">ATP-binding</keyword>
<dbReference type="NCBIfam" id="TIGR00370">
    <property type="entry name" value="5-oxoprolinase subunit PxpB"/>
    <property type="match status" value="1"/>
</dbReference>
<evidence type="ECO:0000259" key="4">
    <source>
        <dbReference type="SMART" id="SM00796"/>
    </source>
</evidence>
<dbReference type="InterPro" id="IPR010016">
    <property type="entry name" value="PxpB"/>
</dbReference>
<organism evidence="5 6">
    <name type="scientific">Deinococcus roseus</name>
    <dbReference type="NCBI Taxonomy" id="392414"/>
    <lineage>
        <taxon>Bacteria</taxon>
        <taxon>Thermotogati</taxon>
        <taxon>Deinococcota</taxon>
        <taxon>Deinococci</taxon>
        <taxon>Deinococcales</taxon>
        <taxon>Deinococcaceae</taxon>
        <taxon>Deinococcus</taxon>
    </lineage>
</organism>
<dbReference type="InterPro" id="IPR029000">
    <property type="entry name" value="Cyclophilin-like_dom_sf"/>
</dbReference>
<sequence>MPPESPPEVQITRLAEQVLEVYFADQPSAAVTGQIRALQMLLQQDPPAGFQECVPAYLTLTVFYAGGFQVMREAIAARLADLSTTPLPAPRVVDIPVCYAPQYALDLPEVAFHVNLTEAQVIELHSTPIYTVQMLGFMPGFPYLSGLDDRLKVPRKAIPRLKVPAGSVGLAGKQTGIYPLDLPGGWQIIGRTAFRLFDAHRNPPAVLAAGDGVRFVPVSEL</sequence>
<reference evidence="6" key="1">
    <citation type="journal article" date="2019" name="Int. J. Syst. Evol. Microbiol.">
        <title>The Global Catalogue of Microorganisms (GCM) 10K type strain sequencing project: providing services to taxonomists for standard genome sequencing and annotation.</title>
        <authorList>
            <consortium name="The Broad Institute Genomics Platform"/>
            <consortium name="The Broad Institute Genome Sequencing Center for Infectious Disease"/>
            <person name="Wu L."/>
            <person name="Ma J."/>
        </authorList>
    </citation>
    <scope>NUCLEOTIDE SEQUENCE [LARGE SCALE GENOMIC DNA]</scope>
    <source>
        <strain evidence="6">JCM 14370</strain>
    </source>
</reference>
<evidence type="ECO:0000256" key="1">
    <source>
        <dbReference type="ARBA" id="ARBA00022741"/>
    </source>
</evidence>
<proteinExistence type="predicted"/>
<evidence type="ECO:0000256" key="3">
    <source>
        <dbReference type="ARBA" id="ARBA00022840"/>
    </source>
</evidence>
<dbReference type="Pfam" id="PF02682">
    <property type="entry name" value="CT_C_D"/>
    <property type="match status" value="1"/>
</dbReference>
<dbReference type="Proteomes" id="UP000632222">
    <property type="component" value="Unassembled WGS sequence"/>
</dbReference>
<dbReference type="EMBL" id="BMOD01000002">
    <property type="protein sequence ID" value="GGJ24471.1"/>
    <property type="molecule type" value="Genomic_DNA"/>
</dbReference>
<dbReference type="PANTHER" id="PTHR34698:SF2">
    <property type="entry name" value="5-OXOPROLINASE SUBUNIT B"/>
    <property type="match status" value="1"/>
</dbReference>
<name>A0ABQ2CVD8_9DEIO</name>
<keyword evidence="6" id="KW-1185">Reference proteome</keyword>
<feature type="domain" description="Carboxyltransferase" evidence="4">
    <location>
        <begin position="9"/>
        <end position="207"/>
    </location>
</feature>
<dbReference type="SUPFAM" id="SSF50891">
    <property type="entry name" value="Cyclophilin-like"/>
    <property type="match status" value="1"/>
</dbReference>
<gene>
    <name evidence="5" type="primary">kipI</name>
    <name evidence="5" type="ORF">GCM10008938_08270</name>
</gene>
<keyword evidence="1" id="KW-0547">Nucleotide-binding</keyword>
<comment type="caution">
    <text evidence="5">The sequence shown here is derived from an EMBL/GenBank/DDBJ whole genome shotgun (WGS) entry which is preliminary data.</text>
</comment>
<dbReference type="SMART" id="SM00796">
    <property type="entry name" value="AHS1"/>
    <property type="match status" value="1"/>
</dbReference>
<accession>A0ABQ2CVD8</accession>
<dbReference type="RefSeq" id="WP_189000289.1">
    <property type="nucleotide sequence ID" value="NZ_BMOD01000002.1"/>
</dbReference>
<protein>
    <submittedName>
        <fullName evidence="5">Kinase A inhibitor</fullName>
    </submittedName>
</protein>
<evidence type="ECO:0000313" key="5">
    <source>
        <dbReference type="EMBL" id="GGJ24471.1"/>
    </source>
</evidence>
<dbReference type="SUPFAM" id="SSF160467">
    <property type="entry name" value="PH0987 N-terminal domain-like"/>
    <property type="match status" value="1"/>
</dbReference>
<dbReference type="PANTHER" id="PTHR34698">
    <property type="entry name" value="5-OXOPROLINASE SUBUNIT B"/>
    <property type="match status" value="1"/>
</dbReference>
<dbReference type="InterPro" id="IPR003833">
    <property type="entry name" value="CT_C_D"/>
</dbReference>
<evidence type="ECO:0000256" key="2">
    <source>
        <dbReference type="ARBA" id="ARBA00022801"/>
    </source>
</evidence>
<dbReference type="Gene3D" id="3.30.1360.40">
    <property type="match status" value="1"/>
</dbReference>
<dbReference type="Gene3D" id="2.40.100.10">
    <property type="entry name" value="Cyclophilin-like"/>
    <property type="match status" value="1"/>
</dbReference>